<accession>A0AAQ3U4G4</accession>
<keyword evidence="3" id="KW-1185">Reference proteome</keyword>
<feature type="domain" description="Reverse transcriptase" evidence="1">
    <location>
        <begin position="505"/>
        <end position="756"/>
    </location>
</feature>
<dbReference type="PROSITE" id="PS00726">
    <property type="entry name" value="AP_NUCLEASE_F1_1"/>
    <property type="match status" value="1"/>
</dbReference>
<dbReference type="Proteomes" id="UP001341281">
    <property type="component" value="Chromosome 07"/>
</dbReference>
<reference evidence="2 3" key="1">
    <citation type="submission" date="2024-02" db="EMBL/GenBank/DDBJ databases">
        <title>High-quality chromosome-scale genome assembly of Pensacola bahiagrass (Paspalum notatum Flugge var. saurae).</title>
        <authorList>
            <person name="Vega J.M."/>
            <person name="Podio M."/>
            <person name="Orjuela J."/>
            <person name="Siena L.A."/>
            <person name="Pessino S.C."/>
            <person name="Combes M.C."/>
            <person name="Mariac C."/>
            <person name="Albertini E."/>
            <person name="Pupilli F."/>
            <person name="Ortiz J.P.A."/>
            <person name="Leblanc O."/>
        </authorList>
    </citation>
    <scope>NUCLEOTIDE SEQUENCE [LARGE SCALE GENOMIC DNA]</scope>
    <source>
        <strain evidence="2">R1</strain>
        <tissue evidence="2">Leaf</tissue>
    </source>
</reference>
<dbReference type="PROSITE" id="PS50878">
    <property type="entry name" value="RT_POL"/>
    <property type="match status" value="1"/>
</dbReference>
<dbReference type="EMBL" id="CP144751">
    <property type="protein sequence ID" value="WVZ85170.1"/>
    <property type="molecule type" value="Genomic_DNA"/>
</dbReference>
<dbReference type="GO" id="GO:0004519">
    <property type="term" value="F:endonuclease activity"/>
    <property type="evidence" value="ECO:0007669"/>
    <property type="project" value="InterPro"/>
</dbReference>
<proteinExistence type="predicted"/>
<dbReference type="InterPro" id="IPR005135">
    <property type="entry name" value="Endo/exonuclease/phosphatase"/>
</dbReference>
<dbReference type="InterPro" id="IPR000477">
    <property type="entry name" value="RT_dom"/>
</dbReference>
<evidence type="ECO:0000313" key="3">
    <source>
        <dbReference type="Proteomes" id="UP001341281"/>
    </source>
</evidence>
<dbReference type="SUPFAM" id="SSF56672">
    <property type="entry name" value="DNA/RNA polymerases"/>
    <property type="match status" value="1"/>
</dbReference>
<dbReference type="PANTHER" id="PTHR33116">
    <property type="entry name" value="REVERSE TRANSCRIPTASE ZINC-BINDING DOMAIN-CONTAINING PROTEIN-RELATED-RELATED"/>
    <property type="match status" value="1"/>
</dbReference>
<dbReference type="InterPro" id="IPR020847">
    <property type="entry name" value="AP_endonuclease_F1_BS"/>
</dbReference>
<organism evidence="2 3">
    <name type="scientific">Paspalum notatum var. saurae</name>
    <dbReference type="NCBI Taxonomy" id="547442"/>
    <lineage>
        <taxon>Eukaryota</taxon>
        <taxon>Viridiplantae</taxon>
        <taxon>Streptophyta</taxon>
        <taxon>Embryophyta</taxon>
        <taxon>Tracheophyta</taxon>
        <taxon>Spermatophyta</taxon>
        <taxon>Magnoliopsida</taxon>
        <taxon>Liliopsida</taxon>
        <taxon>Poales</taxon>
        <taxon>Poaceae</taxon>
        <taxon>PACMAD clade</taxon>
        <taxon>Panicoideae</taxon>
        <taxon>Andropogonodae</taxon>
        <taxon>Paspaleae</taxon>
        <taxon>Paspalinae</taxon>
        <taxon>Paspalum</taxon>
    </lineage>
</organism>
<dbReference type="AlphaFoldDB" id="A0AAQ3U4G4"/>
<dbReference type="InterPro" id="IPR036691">
    <property type="entry name" value="Endo/exonu/phosph_ase_sf"/>
</dbReference>
<dbReference type="Gene3D" id="3.60.10.10">
    <property type="entry name" value="Endonuclease/exonuclease/phosphatase"/>
    <property type="match status" value="1"/>
</dbReference>
<dbReference type="SUPFAM" id="SSF56219">
    <property type="entry name" value="DNase I-like"/>
    <property type="match status" value="1"/>
</dbReference>
<evidence type="ECO:0000313" key="2">
    <source>
        <dbReference type="EMBL" id="WVZ85170.1"/>
    </source>
</evidence>
<dbReference type="GO" id="GO:0006281">
    <property type="term" value="P:DNA repair"/>
    <property type="evidence" value="ECO:0007669"/>
    <property type="project" value="InterPro"/>
</dbReference>
<gene>
    <name evidence="2" type="ORF">U9M48_032120</name>
</gene>
<sequence>MKLALQPCWPAFEDLLLGRFFFVLDMNPSSILIWNARGLNNKARRNSVREVVLSSKADIVCLQETKVEVMNHFLFSSVFGSEFDKFAALPASGTRGGVLVAWKSSVVQALSSRVDLFSVSVHFVEEEGHNWWFTGVYGPQEDDDKLLFIQELRDVRSLCQGPWLVAGDFNLIYQAEDKNNANQNRAMMGCFRRLLDNTELKEISLPGHKFTWSNERDNPTLVRLDRAFCCSEWEEIFPDAVLQSAASSVSDHCPLILGLKVCTQGKRRFHFESFWPKLPGFEDAVRQNWGAPVDSSCAVERLFLKLQRLSRGLQKWSQCKVGNVKSQLAIAKEILHQLEIARDSRALSHGEEWLRKKLKLHCLGLASLEQTIARLRSRVLYIKEGDANTSYFHQHAHYRKKKNFIAKFQVGDNIIVSQEGKQEAAFDFFNNLLGTAEERVFSFNLPVFHHQQQNQSQLDEPFSVEEVRATIKDMPMDKAPGPDGFIGRFYKCCWGIICNDVLLALSAIHRGHVFNLIHSFAKLVTKILSNRLAPLLPELVSNIQTAFIRGRSIQDNFMLIQQLARLLHRSKQPHVLLKLDMTKAFDSISWSFLLEVLQHLGFGRKWCNLICMLLATASTQVLVNGQPGQTITHLQGLRQGDPLSPMLFTLVMDVLNSLVAAASRENVFLPIHGNHNRQRVSLYTDDVVMFVRPTSNDLRMVIELLDRFGHVSGLRCNLAKSAATPIQCSNEDLALVSEELSCAVTNFPSTYLGLPLTLNKPTKSVLLPLVDKVADKLPGWKVPLLNRAGRLVVVKAVLTTTLIHQMTALDLPKWVFRAIDKLRRGFLWKGQEQARGGSCLVSWARVQRPLQYGGLGVLDLERMGWALRIRWLWLQKMDSTRPWAGLPIHVPLKARALFDAAVSTTVGNGDSTKFWADRWLQGKTVAEWAPDLFRAIPTKIIKRRTVSQALFNRSWVDDIKGALMVQVITDYLLIWNLVDGLVLQPDTPDNLRWKLSSSGSYSCKSAYSSMFTGTVREVWAWLLRELKLNVLPPTSSSPFLFLRTATSLEKSLQKGFNSLVILVSWELWKNRNACVFDGVRPQAQTVLTHVAAEGHLWCLAGASGLHDLLLRSAAVP</sequence>
<dbReference type="Pfam" id="PF00078">
    <property type="entry name" value="RVT_1"/>
    <property type="match status" value="1"/>
</dbReference>
<dbReference type="Pfam" id="PF03372">
    <property type="entry name" value="Exo_endo_phos"/>
    <property type="match status" value="1"/>
</dbReference>
<dbReference type="GO" id="GO:0003677">
    <property type="term" value="F:DNA binding"/>
    <property type="evidence" value="ECO:0007669"/>
    <property type="project" value="InterPro"/>
</dbReference>
<protein>
    <recommendedName>
        <fullName evidence="1">Reverse transcriptase domain-containing protein</fullName>
    </recommendedName>
</protein>
<dbReference type="CDD" id="cd01650">
    <property type="entry name" value="RT_nLTR_like"/>
    <property type="match status" value="1"/>
</dbReference>
<dbReference type="PANTHER" id="PTHR33116:SF78">
    <property type="entry name" value="OS12G0587133 PROTEIN"/>
    <property type="match status" value="1"/>
</dbReference>
<name>A0AAQ3U4G4_PASNO</name>
<evidence type="ECO:0000259" key="1">
    <source>
        <dbReference type="PROSITE" id="PS50878"/>
    </source>
</evidence>
<dbReference type="InterPro" id="IPR043502">
    <property type="entry name" value="DNA/RNA_pol_sf"/>
</dbReference>